<name>A0A7D5HN68_9PSED</name>
<organism evidence="1 2">
    <name type="scientific">Pseudomonas eucalypticola</name>
    <dbReference type="NCBI Taxonomy" id="2599595"/>
    <lineage>
        <taxon>Bacteria</taxon>
        <taxon>Pseudomonadati</taxon>
        <taxon>Pseudomonadota</taxon>
        <taxon>Gammaproteobacteria</taxon>
        <taxon>Pseudomonadales</taxon>
        <taxon>Pseudomonadaceae</taxon>
        <taxon>Pseudomonas</taxon>
    </lineage>
</organism>
<keyword evidence="1" id="KW-0489">Methyltransferase</keyword>
<protein>
    <submittedName>
        <fullName evidence="1">DNA methylase</fullName>
    </submittedName>
</protein>
<sequence>MIAVTAADLGIDINEPGGNGLFKWLLASFLIGKRIRTSVAVKAFHRLVDQEEVGTPEQLARCSHAQVVRWLGEAGYARYDESTARRLRVLGKRVSEELQPQLRALCTGVHRVADFERWLLSFEGVGPKTVEIFMREAAGTLNDASADLLMRS</sequence>
<reference evidence="1 2" key="1">
    <citation type="submission" date="2020-06" db="EMBL/GenBank/DDBJ databases">
        <title>Pseudomonas eucalypticola sp. nov., an endophyte of Eucalyptus dunnii leaves with biocontrol ability of eucalyptus leaf blight.</title>
        <authorList>
            <person name="Liu Y."/>
            <person name="Song Z."/>
            <person name="Zeng H."/>
            <person name="Lu M."/>
            <person name="Wang X."/>
            <person name="Lian X."/>
            <person name="Zhang Q."/>
        </authorList>
    </citation>
    <scope>NUCLEOTIDE SEQUENCE [LARGE SCALE GENOMIC DNA]</scope>
    <source>
        <strain evidence="1 2">NP-1</strain>
    </source>
</reference>
<keyword evidence="1" id="KW-0808">Transferase</keyword>
<dbReference type="GO" id="GO:0006281">
    <property type="term" value="P:DNA repair"/>
    <property type="evidence" value="ECO:0007669"/>
    <property type="project" value="InterPro"/>
</dbReference>
<dbReference type="Gene3D" id="1.10.340.30">
    <property type="entry name" value="Hypothetical protein, domain 2"/>
    <property type="match status" value="1"/>
</dbReference>
<dbReference type="GO" id="GO:0008168">
    <property type="term" value="F:methyltransferase activity"/>
    <property type="evidence" value="ECO:0007669"/>
    <property type="project" value="UniProtKB-KW"/>
</dbReference>
<dbReference type="Proteomes" id="UP000509568">
    <property type="component" value="Chromosome"/>
</dbReference>
<proteinExistence type="predicted"/>
<dbReference type="GO" id="GO:0032259">
    <property type="term" value="P:methylation"/>
    <property type="evidence" value="ECO:0007669"/>
    <property type="project" value="UniProtKB-KW"/>
</dbReference>
<keyword evidence="2" id="KW-1185">Reference proteome</keyword>
<dbReference type="SUPFAM" id="SSF48150">
    <property type="entry name" value="DNA-glycosylase"/>
    <property type="match status" value="1"/>
</dbReference>
<dbReference type="KEGG" id="pez:HWQ56_10500"/>
<dbReference type="AlphaFoldDB" id="A0A7D5HN68"/>
<dbReference type="RefSeq" id="WP_176570406.1">
    <property type="nucleotide sequence ID" value="NZ_CP056030.1"/>
</dbReference>
<evidence type="ECO:0000313" key="1">
    <source>
        <dbReference type="EMBL" id="QKZ04188.1"/>
    </source>
</evidence>
<dbReference type="InterPro" id="IPR011257">
    <property type="entry name" value="DNA_glycosylase"/>
</dbReference>
<accession>A0A7D5HN68</accession>
<gene>
    <name evidence="1" type="ORF">HWQ56_10500</name>
</gene>
<evidence type="ECO:0000313" key="2">
    <source>
        <dbReference type="Proteomes" id="UP000509568"/>
    </source>
</evidence>
<dbReference type="EMBL" id="CP056030">
    <property type="protein sequence ID" value="QKZ04188.1"/>
    <property type="molecule type" value="Genomic_DNA"/>
</dbReference>